<keyword evidence="3" id="KW-0677">Repeat</keyword>
<reference evidence="11" key="1">
    <citation type="submission" date="2021-12" db="EMBL/GenBank/DDBJ databases">
        <authorList>
            <person name="King R."/>
        </authorList>
    </citation>
    <scope>NUCLEOTIDE SEQUENCE</scope>
</reference>
<dbReference type="PANTHER" id="PTHR24404:SF114">
    <property type="entry name" value="KLUMPFUSS, ISOFORM B-RELATED"/>
    <property type="match status" value="1"/>
</dbReference>
<keyword evidence="4 8" id="KW-0863">Zinc-finger</keyword>
<name>A0A9P0AR62_BRAAE</name>
<evidence type="ECO:0000256" key="9">
    <source>
        <dbReference type="SAM" id="MobiDB-lite"/>
    </source>
</evidence>
<dbReference type="EMBL" id="OV121132">
    <property type="protein sequence ID" value="CAH0547438.1"/>
    <property type="molecule type" value="Genomic_DNA"/>
</dbReference>
<comment type="subcellular location">
    <subcellularLocation>
        <location evidence="1">Nucleus</location>
    </subcellularLocation>
</comment>
<dbReference type="OrthoDB" id="10004641at2759"/>
<feature type="region of interest" description="Disordered" evidence="9">
    <location>
        <begin position="184"/>
        <end position="210"/>
    </location>
</feature>
<sequence>MYKPAWLSLALDAPYKPKKKSNRIKGQFACPKCGRIYIRKDSLQRHLTYECGMEPQFQCPFCPQKSQDLRVTRPWERWPSHLVLPMMLMRENMKNSMLNTSLDLSLNSPGQKVRNKSQNLEGSFACPNCGRVYKLKSSLRNHQKWECGKEPQFKCKYCSYKAKQKMHMARHMERMHRDINDKTEIKNENEFAAKSESSDIVTPEAGAENE</sequence>
<evidence type="ECO:0000313" key="11">
    <source>
        <dbReference type="EMBL" id="CAH0547438.1"/>
    </source>
</evidence>
<keyword evidence="5" id="KW-0862">Zinc</keyword>
<dbReference type="SUPFAM" id="SSF57667">
    <property type="entry name" value="beta-beta-alpha zinc fingers"/>
    <property type="match status" value="1"/>
</dbReference>
<feature type="domain" description="C2H2-type" evidence="10">
    <location>
        <begin position="28"/>
        <end position="55"/>
    </location>
</feature>
<evidence type="ECO:0000256" key="5">
    <source>
        <dbReference type="ARBA" id="ARBA00022833"/>
    </source>
</evidence>
<evidence type="ECO:0000256" key="6">
    <source>
        <dbReference type="ARBA" id="ARBA00023125"/>
    </source>
</evidence>
<feature type="compositionally biased region" description="Basic and acidic residues" evidence="9">
    <location>
        <begin position="184"/>
        <end position="197"/>
    </location>
</feature>
<evidence type="ECO:0000256" key="2">
    <source>
        <dbReference type="ARBA" id="ARBA00022723"/>
    </source>
</evidence>
<dbReference type="Proteomes" id="UP001154078">
    <property type="component" value="Chromosome 1"/>
</dbReference>
<dbReference type="PANTHER" id="PTHR24404">
    <property type="entry name" value="ZINC FINGER PROTEIN"/>
    <property type="match status" value="1"/>
</dbReference>
<organism evidence="11 12">
    <name type="scientific">Brassicogethes aeneus</name>
    <name type="common">Rape pollen beetle</name>
    <name type="synonym">Meligethes aeneus</name>
    <dbReference type="NCBI Taxonomy" id="1431903"/>
    <lineage>
        <taxon>Eukaryota</taxon>
        <taxon>Metazoa</taxon>
        <taxon>Ecdysozoa</taxon>
        <taxon>Arthropoda</taxon>
        <taxon>Hexapoda</taxon>
        <taxon>Insecta</taxon>
        <taxon>Pterygota</taxon>
        <taxon>Neoptera</taxon>
        <taxon>Endopterygota</taxon>
        <taxon>Coleoptera</taxon>
        <taxon>Polyphaga</taxon>
        <taxon>Cucujiformia</taxon>
        <taxon>Nitidulidae</taxon>
        <taxon>Meligethinae</taxon>
        <taxon>Brassicogethes</taxon>
    </lineage>
</organism>
<evidence type="ECO:0000256" key="8">
    <source>
        <dbReference type="PROSITE-ProRule" id="PRU00042"/>
    </source>
</evidence>
<dbReference type="GO" id="GO:0005634">
    <property type="term" value="C:nucleus"/>
    <property type="evidence" value="ECO:0007669"/>
    <property type="project" value="UniProtKB-SubCell"/>
</dbReference>
<dbReference type="GO" id="GO:0006357">
    <property type="term" value="P:regulation of transcription by RNA polymerase II"/>
    <property type="evidence" value="ECO:0007669"/>
    <property type="project" value="TreeGrafter"/>
</dbReference>
<dbReference type="InterPro" id="IPR013087">
    <property type="entry name" value="Znf_C2H2_type"/>
</dbReference>
<dbReference type="SMART" id="SM00355">
    <property type="entry name" value="ZnF_C2H2"/>
    <property type="match status" value="3"/>
</dbReference>
<keyword evidence="2" id="KW-0479">Metal-binding</keyword>
<gene>
    <name evidence="11" type="ORF">MELIAE_LOCUS1430</name>
</gene>
<evidence type="ECO:0000256" key="3">
    <source>
        <dbReference type="ARBA" id="ARBA00022737"/>
    </source>
</evidence>
<proteinExistence type="predicted"/>
<evidence type="ECO:0000256" key="4">
    <source>
        <dbReference type="ARBA" id="ARBA00022771"/>
    </source>
</evidence>
<evidence type="ECO:0000259" key="10">
    <source>
        <dbReference type="PROSITE" id="PS50157"/>
    </source>
</evidence>
<evidence type="ECO:0000313" key="12">
    <source>
        <dbReference type="Proteomes" id="UP001154078"/>
    </source>
</evidence>
<accession>A0A9P0AR62</accession>
<evidence type="ECO:0000256" key="1">
    <source>
        <dbReference type="ARBA" id="ARBA00004123"/>
    </source>
</evidence>
<dbReference type="GO" id="GO:0003700">
    <property type="term" value="F:DNA-binding transcription factor activity"/>
    <property type="evidence" value="ECO:0007669"/>
    <property type="project" value="TreeGrafter"/>
</dbReference>
<keyword evidence="7" id="KW-0539">Nucleus</keyword>
<dbReference type="GO" id="GO:0000978">
    <property type="term" value="F:RNA polymerase II cis-regulatory region sequence-specific DNA binding"/>
    <property type="evidence" value="ECO:0007669"/>
    <property type="project" value="TreeGrafter"/>
</dbReference>
<feature type="domain" description="C2H2-type" evidence="10">
    <location>
        <begin position="124"/>
        <end position="151"/>
    </location>
</feature>
<dbReference type="AlphaFoldDB" id="A0A9P0AR62"/>
<protein>
    <recommendedName>
        <fullName evidence="10">C2H2-type domain-containing protein</fullName>
    </recommendedName>
</protein>
<dbReference type="Pfam" id="PF13909">
    <property type="entry name" value="zf-H2C2_5"/>
    <property type="match status" value="1"/>
</dbReference>
<dbReference type="Gene3D" id="3.30.160.60">
    <property type="entry name" value="Classic Zinc Finger"/>
    <property type="match status" value="2"/>
</dbReference>
<evidence type="ECO:0000256" key="7">
    <source>
        <dbReference type="ARBA" id="ARBA00023242"/>
    </source>
</evidence>
<keyword evidence="12" id="KW-1185">Reference proteome</keyword>
<keyword evidence="6" id="KW-0238">DNA-binding</keyword>
<dbReference type="Pfam" id="PF00096">
    <property type="entry name" value="zf-C2H2"/>
    <property type="match status" value="2"/>
</dbReference>
<dbReference type="InterPro" id="IPR036236">
    <property type="entry name" value="Znf_C2H2_sf"/>
</dbReference>
<dbReference type="InterPro" id="IPR050589">
    <property type="entry name" value="Ikaros_C2H2-ZF"/>
</dbReference>
<dbReference type="GO" id="GO:0008270">
    <property type="term" value="F:zinc ion binding"/>
    <property type="evidence" value="ECO:0007669"/>
    <property type="project" value="UniProtKB-KW"/>
</dbReference>
<dbReference type="PROSITE" id="PS50157">
    <property type="entry name" value="ZINC_FINGER_C2H2_2"/>
    <property type="match status" value="2"/>
</dbReference>